<keyword evidence="3" id="KW-0808">Transferase</keyword>
<gene>
    <name evidence="3" type="ORF">SEMRO_1211_G252850.1</name>
</gene>
<name>A0A9N8EM77_9STRA</name>
<dbReference type="Pfam" id="PF00078">
    <property type="entry name" value="RVT_1"/>
    <property type="match status" value="1"/>
</dbReference>
<dbReference type="InterPro" id="IPR013087">
    <property type="entry name" value="Znf_C2H2_type"/>
</dbReference>
<keyword evidence="3" id="KW-0695">RNA-directed DNA polymerase</keyword>
<dbReference type="SUPFAM" id="SSF56219">
    <property type="entry name" value="DNase I-like"/>
    <property type="match status" value="1"/>
</dbReference>
<reference evidence="3" key="1">
    <citation type="submission" date="2020-06" db="EMBL/GenBank/DDBJ databases">
        <authorList>
            <consortium name="Plant Systems Biology data submission"/>
        </authorList>
    </citation>
    <scope>NUCLEOTIDE SEQUENCE</scope>
    <source>
        <strain evidence="3">D6</strain>
    </source>
</reference>
<evidence type="ECO:0000259" key="2">
    <source>
        <dbReference type="SMART" id="SM00355"/>
    </source>
</evidence>
<feature type="region of interest" description="Disordered" evidence="1">
    <location>
        <begin position="1"/>
        <end position="104"/>
    </location>
</feature>
<feature type="non-terminal residue" evidence="3">
    <location>
        <position position="1067"/>
    </location>
</feature>
<feature type="domain" description="C2H2-type" evidence="2">
    <location>
        <begin position="929"/>
        <end position="954"/>
    </location>
</feature>
<accession>A0A9N8EM77</accession>
<dbReference type="SUPFAM" id="SSF56672">
    <property type="entry name" value="DNA/RNA polymerases"/>
    <property type="match status" value="1"/>
</dbReference>
<dbReference type="OrthoDB" id="167820at2759"/>
<dbReference type="InterPro" id="IPR000477">
    <property type="entry name" value="RT_dom"/>
</dbReference>
<feature type="domain" description="C2H2-type" evidence="2">
    <location>
        <begin position="877"/>
        <end position="899"/>
    </location>
</feature>
<dbReference type="GO" id="GO:0003964">
    <property type="term" value="F:RNA-directed DNA polymerase activity"/>
    <property type="evidence" value="ECO:0007669"/>
    <property type="project" value="UniProtKB-KW"/>
</dbReference>
<protein>
    <submittedName>
        <fullName evidence="3">Reverse transcriptase (RNA-dependent DNA polymerase) (Partial)</fullName>
    </submittedName>
</protein>
<dbReference type="InterPro" id="IPR043502">
    <property type="entry name" value="DNA/RNA_pol_sf"/>
</dbReference>
<proteinExistence type="predicted"/>
<feature type="compositionally biased region" description="Polar residues" evidence="1">
    <location>
        <begin position="1"/>
        <end position="21"/>
    </location>
</feature>
<sequence>MGNTNSNTPPDQHQRQLNYSFNHLRQHHTTPPPPTYRPRQPLSRPAYRRITPSPRPLRPHTTTRTNNRGITRLQPPPERPHSPLPPLPLPPSPQDIPRPVTPWTPNTRAIQFAKAPPYQPSIRRHIFGPSFGPPTTNPFHKPTDQMVRQTRQQQRLRQRARRRESVTTRRQRIASLFKLPDSKSKRRPKIPGVKLGTYNMQDGRNTRLLQLARNLEQQNVDILIATEAKIPNDIHTRHACGFDIFCTYTTTKNQGGLALFYRTDPAPANWHLESLRRHGPNVLSAILVSADQVTPIIGAYLPPSHLDDLPYLTEAFERFPTQQPLLLGDLNADLSNLRAPRTAEVFKALAPYSLEDHLLHFKQRKKHSDYTTWYQYRSTTDKTYRSRCDYILGPDRRLFQWITIKNPRYFTSDHHMLLSWYRTCPAKSHKAYLNGRRKFPLTLPKIGPLTHADTLYERVLAACPQPELQTKKRPQWLAPDTLKSMDTRCALRRNPKHDKTKARQLTREINRLIKRDRKRRTEEAGQRIQSHLEGPTKNLQASYGELKRWYRHLGDRPPKPSRQDLQQIASDFTALYKAEEPTPPGEPIPIHVQPAAIDDSIPTADEIKEATMKLRNHRAAGHSKLTADTFKKWIRLAYPEEYHRSQKDPPPPADTTNWDLLVELTQHIFRTGEIPTKLTWQLLAVLPKPDGGTRGIGLIEHAWKICEKIIQLRKYGVGKRCIRLLRAWWTHQQIVPRQNGFHGPAFRPTRGVTQGGIPSPDFFNILVDAIIREWLQTIVDDTGRVVKEGFGRAIADRLTSFYADDGLLASTDAAWLQGALDVLVDLFRRCGLRTNVNKTKTMICYPGARHVEISPYAYKRRMTGEGLTVREKKRRRTTCPECNKSLSEGALRRHLQSQHHIETLPAAPLPQHPEPQQYTMKWPKANRKCPCPVMDCPGILSSYAGLRIHFMRKHPQDTICIRDEGSQPLPRCRLCGMHVTYQALNTTHPSSHLCIEGQQRKLRRQNLEAVRKSREVVFTALNQPIETVTSFRYLGRILSANNNDWPAVHKNIIKARQKWAHISRPLL</sequence>
<comment type="caution">
    <text evidence="3">The sequence shown here is derived from an EMBL/GenBank/DDBJ whole genome shotgun (WGS) entry which is preliminary data.</text>
</comment>
<feature type="region of interest" description="Disordered" evidence="1">
    <location>
        <begin position="517"/>
        <end position="537"/>
    </location>
</feature>
<feature type="compositionally biased region" description="Pro residues" evidence="1">
    <location>
        <begin position="74"/>
        <end position="102"/>
    </location>
</feature>
<feature type="compositionally biased region" description="Low complexity" evidence="1">
    <location>
        <begin position="59"/>
        <end position="68"/>
    </location>
</feature>
<keyword evidence="3" id="KW-0548">Nucleotidyltransferase</keyword>
<dbReference type="SMART" id="SM00355">
    <property type="entry name" value="ZnF_C2H2"/>
    <property type="match status" value="2"/>
</dbReference>
<evidence type="ECO:0000313" key="3">
    <source>
        <dbReference type="EMBL" id="CAB9521594.1"/>
    </source>
</evidence>
<feature type="region of interest" description="Disordered" evidence="1">
    <location>
        <begin position="120"/>
        <end position="169"/>
    </location>
</feature>
<dbReference type="EMBL" id="CAICTM010001209">
    <property type="protein sequence ID" value="CAB9521594.1"/>
    <property type="molecule type" value="Genomic_DNA"/>
</dbReference>
<dbReference type="AlphaFoldDB" id="A0A9N8EM77"/>
<keyword evidence="4" id="KW-1185">Reference proteome</keyword>
<organism evidence="3 4">
    <name type="scientific">Seminavis robusta</name>
    <dbReference type="NCBI Taxonomy" id="568900"/>
    <lineage>
        <taxon>Eukaryota</taxon>
        <taxon>Sar</taxon>
        <taxon>Stramenopiles</taxon>
        <taxon>Ochrophyta</taxon>
        <taxon>Bacillariophyta</taxon>
        <taxon>Bacillariophyceae</taxon>
        <taxon>Bacillariophycidae</taxon>
        <taxon>Naviculales</taxon>
        <taxon>Naviculaceae</taxon>
        <taxon>Seminavis</taxon>
    </lineage>
</organism>
<dbReference type="InterPro" id="IPR036691">
    <property type="entry name" value="Endo/exonu/phosph_ase_sf"/>
</dbReference>
<dbReference type="Proteomes" id="UP001153069">
    <property type="component" value="Unassembled WGS sequence"/>
</dbReference>
<dbReference type="Gene3D" id="3.60.10.10">
    <property type="entry name" value="Endonuclease/exonuclease/phosphatase"/>
    <property type="match status" value="1"/>
</dbReference>
<evidence type="ECO:0000256" key="1">
    <source>
        <dbReference type="SAM" id="MobiDB-lite"/>
    </source>
</evidence>
<evidence type="ECO:0000313" key="4">
    <source>
        <dbReference type="Proteomes" id="UP001153069"/>
    </source>
</evidence>